<proteinExistence type="predicted"/>
<sequence>MIEFLIRSSGGIQYIFTLLGYKSISQESKGVIWYTRVCITCGRIDINIDVWVTNVGEEYSKYRSVEKRCYNKLINTNNNNPLTFRSLSSSSSSSSSLTSTVASFSNPARCFLLNMLPKVNPSAALSVRGCQRLKAASFRLAETWVPFCCTIGGGVDLGLGIYDLYFLNNNKYLKSLGINRCRYDISYLKENLWKT</sequence>
<protein>
    <submittedName>
        <fullName evidence="1">Uncharacterized protein</fullName>
    </submittedName>
</protein>
<comment type="caution">
    <text evidence="1">The sequence shown here is derived from an EMBL/GenBank/DDBJ whole genome shotgun (WGS) entry which is preliminary data.</text>
</comment>
<dbReference type="EMBL" id="VYZN01000014">
    <property type="protein sequence ID" value="KAE9539460.1"/>
    <property type="molecule type" value="Genomic_DNA"/>
</dbReference>
<organism evidence="1 2">
    <name type="scientific">Aphis glycines</name>
    <name type="common">Soybean aphid</name>
    <dbReference type="NCBI Taxonomy" id="307491"/>
    <lineage>
        <taxon>Eukaryota</taxon>
        <taxon>Metazoa</taxon>
        <taxon>Ecdysozoa</taxon>
        <taxon>Arthropoda</taxon>
        <taxon>Hexapoda</taxon>
        <taxon>Insecta</taxon>
        <taxon>Pterygota</taxon>
        <taxon>Neoptera</taxon>
        <taxon>Paraneoptera</taxon>
        <taxon>Hemiptera</taxon>
        <taxon>Sternorrhyncha</taxon>
        <taxon>Aphidomorpha</taxon>
        <taxon>Aphidoidea</taxon>
        <taxon>Aphididae</taxon>
        <taxon>Aphidini</taxon>
        <taxon>Aphis</taxon>
        <taxon>Aphis</taxon>
    </lineage>
</organism>
<gene>
    <name evidence="1" type="ORF">AGLY_004712</name>
</gene>
<evidence type="ECO:0000313" key="2">
    <source>
        <dbReference type="Proteomes" id="UP000475862"/>
    </source>
</evidence>
<dbReference type="AlphaFoldDB" id="A0A6G0TV60"/>
<reference evidence="1 2" key="1">
    <citation type="submission" date="2019-08" db="EMBL/GenBank/DDBJ databases">
        <title>The genome of the soybean aphid Biotype 1, its phylome, world population structure and adaptation to the North American continent.</title>
        <authorList>
            <person name="Giordano R."/>
            <person name="Donthu R.K."/>
            <person name="Hernandez A.G."/>
            <person name="Wright C.L."/>
            <person name="Zimin A.V."/>
        </authorList>
    </citation>
    <scope>NUCLEOTIDE SEQUENCE [LARGE SCALE GENOMIC DNA]</scope>
    <source>
        <tissue evidence="1">Whole aphids</tissue>
    </source>
</reference>
<dbReference type="Proteomes" id="UP000475862">
    <property type="component" value="Unassembled WGS sequence"/>
</dbReference>
<name>A0A6G0TV60_APHGL</name>
<evidence type="ECO:0000313" key="1">
    <source>
        <dbReference type="EMBL" id="KAE9539460.1"/>
    </source>
</evidence>
<accession>A0A6G0TV60</accession>
<keyword evidence="2" id="KW-1185">Reference proteome</keyword>